<keyword evidence="3" id="KW-1185">Reference proteome</keyword>
<accession>A0ABP1FFI6</accession>
<comment type="caution">
    <text evidence="2">The sequence shown here is derived from an EMBL/GenBank/DDBJ whole genome shotgun (WGS) entry which is preliminary data.</text>
</comment>
<reference evidence="2 3" key="1">
    <citation type="submission" date="2024-06" db="EMBL/GenBank/DDBJ databases">
        <authorList>
            <person name="Kraege A."/>
            <person name="Thomma B."/>
        </authorList>
    </citation>
    <scope>NUCLEOTIDE SEQUENCE [LARGE SCALE GENOMIC DNA]</scope>
</reference>
<sequence>MQGYNGTNGLNGINGTSGATGQTGANGVTGGTGQKGASGDTGATGQKGASGDTGCTGAAAAVPNAVYTIGPESQAFPQVFPWVSFDTRETGTVTINTVKPRLGDGSLELATTCPDVACLTGKAQVEGVYSAVGGTPLGTLGDLATGSLSFEFNVPTTNPIPAFRLFILAPNGAQVQLVWERVYQTTQPTPPTNVWVTQDMTGNRFWIRDNAQNYDSGANFQPLTAWAAGFQARQGGTPSTALTATSPILAVRIAVGSGVPATTAYVDNPTLRFASGVVYTANFEVLPPPICL</sequence>
<dbReference type="InterPro" id="IPR008160">
    <property type="entry name" value="Collagen"/>
</dbReference>
<feature type="region of interest" description="Disordered" evidence="1">
    <location>
        <begin position="1"/>
        <end position="53"/>
    </location>
</feature>
<dbReference type="Pfam" id="PF01391">
    <property type="entry name" value="Collagen"/>
    <property type="match status" value="1"/>
</dbReference>
<proteinExistence type="predicted"/>
<gene>
    <name evidence="2" type="primary">g363</name>
    <name evidence="2" type="ORF">VP750_LOCUS317</name>
</gene>
<name>A0ABP1FFI6_9CHLO</name>
<evidence type="ECO:0000256" key="1">
    <source>
        <dbReference type="SAM" id="MobiDB-lite"/>
    </source>
</evidence>
<protein>
    <submittedName>
        <fullName evidence="2">G363 protein</fullName>
    </submittedName>
</protein>
<evidence type="ECO:0000313" key="3">
    <source>
        <dbReference type="Proteomes" id="UP001497392"/>
    </source>
</evidence>
<dbReference type="Proteomes" id="UP001497392">
    <property type="component" value="Unassembled WGS sequence"/>
</dbReference>
<feature type="compositionally biased region" description="Low complexity" evidence="1">
    <location>
        <begin position="1"/>
        <end position="17"/>
    </location>
</feature>
<feature type="compositionally biased region" description="Gly residues" evidence="1">
    <location>
        <begin position="27"/>
        <end position="36"/>
    </location>
</feature>
<evidence type="ECO:0000313" key="2">
    <source>
        <dbReference type="EMBL" id="CAL5218658.1"/>
    </source>
</evidence>
<organism evidence="2 3">
    <name type="scientific">Coccomyxa viridis</name>
    <dbReference type="NCBI Taxonomy" id="1274662"/>
    <lineage>
        <taxon>Eukaryota</taxon>
        <taxon>Viridiplantae</taxon>
        <taxon>Chlorophyta</taxon>
        <taxon>core chlorophytes</taxon>
        <taxon>Trebouxiophyceae</taxon>
        <taxon>Trebouxiophyceae incertae sedis</taxon>
        <taxon>Coccomyxaceae</taxon>
        <taxon>Coccomyxa</taxon>
    </lineage>
</organism>
<dbReference type="EMBL" id="CAXHTA020000001">
    <property type="protein sequence ID" value="CAL5218658.1"/>
    <property type="molecule type" value="Genomic_DNA"/>
</dbReference>